<gene>
    <name evidence="3" type="ORF">SAMN02910411_0363</name>
</gene>
<dbReference type="AlphaFoldDB" id="A0A285T4I6"/>
<dbReference type="InterPro" id="IPR036390">
    <property type="entry name" value="WH_DNA-bd_sf"/>
</dbReference>
<sequence length="113" mass="12941">MKKGERLLYEIEYFNSRNRSISATEIGDYFGVAKNTVQDDIDRLKNHGCIFEATDGRNGGYVLKSAPSLERLAVGEEKEQLLKQMIEEAKGEKKELLRQMTEELAIKTLEKDK</sequence>
<evidence type="ECO:0000313" key="3">
    <source>
        <dbReference type="EMBL" id="SOC16309.1"/>
    </source>
</evidence>
<dbReference type="EMBL" id="OBMR01000014">
    <property type="protein sequence ID" value="SOC16309.1"/>
    <property type="molecule type" value="Genomic_DNA"/>
</dbReference>
<dbReference type="Pfam" id="PF08279">
    <property type="entry name" value="HTH_11"/>
    <property type="match status" value="1"/>
</dbReference>
<dbReference type="InterPro" id="IPR036388">
    <property type="entry name" value="WH-like_DNA-bd_sf"/>
</dbReference>
<organism evidence="3 4">
    <name type="scientific">Pseudobutyrivibrio ruminis DSM 9787</name>
    <dbReference type="NCBI Taxonomy" id="1123011"/>
    <lineage>
        <taxon>Bacteria</taxon>
        <taxon>Bacillati</taxon>
        <taxon>Bacillota</taxon>
        <taxon>Clostridia</taxon>
        <taxon>Lachnospirales</taxon>
        <taxon>Lachnospiraceae</taxon>
        <taxon>Pseudobutyrivibrio</taxon>
    </lineage>
</organism>
<evidence type="ECO:0000259" key="2">
    <source>
        <dbReference type="Pfam" id="PF08279"/>
    </source>
</evidence>
<feature type="coiled-coil region" evidence="1">
    <location>
        <begin position="75"/>
        <end position="106"/>
    </location>
</feature>
<dbReference type="Proteomes" id="UP000219563">
    <property type="component" value="Unassembled WGS sequence"/>
</dbReference>
<accession>A0A285T4I6</accession>
<evidence type="ECO:0000313" key="4">
    <source>
        <dbReference type="Proteomes" id="UP000219563"/>
    </source>
</evidence>
<dbReference type="InterPro" id="IPR013196">
    <property type="entry name" value="HTH_11"/>
</dbReference>
<reference evidence="3 4" key="1">
    <citation type="submission" date="2017-08" db="EMBL/GenBank/DDBJ databases">
        <authorList>
            <person name="de Groot N.N."/>
        </authorList>
    </citation>
    <scope>NUCLEOTIDE SEQUENCE [LARGE SCALE GENOMIC DNA]</scope>
    <source>
        <strain evidence="3 4">DSM 9787</strain>
    </source>
</reference>
<proteinExistence type="predicted"/>
<name>A0A285T4I6_9FIRM</name>
<dbReference type="RefSeq" id="WP_179670756.1">
    <property type="nucleotide sequence ID" value="NZ_OBMR01000014.1"/>
</dbReference>
<keyword evidence="1" id="KW-0175">Coiled coil</keyword>
<dbReference type="Gene3D" id="1.10.10.10">
    <property type="entry name" value="Winged helix-like DNA-binding domain superfamily/Winged helix DNA-binding domain"/>
    <property type="match status" value="1"/>
</dbReference>
<evidence type="ECO:0000256" key="1">
    <source>
        <dbReference type="SAM" id="Coils"/>
    </source>
</evidence>
<dbReference type="SUPFAM" id="SSF46785">
    <property type="entry name" value="Winged helix' DNA-binding domain"/>
    <property type="match status" value="1"/>
</dbReference>
<feature type="domain" description="Helix-turn-helix type 11" evidence="2">
    <location>
        <begin position="6"/>
        <end position="61"/>
    </location>
</feature>
<protein>
    <submittedName>
        <fullName evidence="3">HTH domain-containing protein</fullName>
    </submittedName>
</protein>